<dbReference type="EMBL" id="JANUEK010000009">
    <property type="protein sequence ID" value="MCS4281582.1"/>
    <property type="molecule type" value="Genomic_DNA"/>
</dbReference>
<gene>
    <name evidence="1" type="ORF">M2412_003599</name>
</gene>
<protein>
    <submittedName>
        <fullName evidence="1">Uncharacterized protein</fullName>
    </submittedName>
</protein>
<evidence type="ECO:0000313" key="2">
    <source>
        <dbReference type="Proteomes" id="UP001320691"/>
    </source>
</evidence>
<reference evidence="1" key="1">
    <citation type="submission" date="2022-08" db="EMBL/GenBank/DDBJ databases">
        <title>Genomic analyses of the natural microbiome of Caenorhabditis elegans.</title>
        <authorList>
            <person name="Samuel B."/>
        </authorList>
    </citation>
    <scope>NUCLEOTIDE SEQUENCE</scope>
    <source>
        <strain evidence="1">BIGb0277</strain>
    </source>
</reference>
<dbReference type="Pfam" id="PF20289">
    <property type="entry name" value="MComp1"/>
    <property type="match status" value="1"/>
</dbReference>
<comment type="caution">
    <text evidence="1">The sequence shown here is derived from an EMBL/GenBank/DDBJ whole genome shotgun (WGS) entry which is preliminary data.</text>
</comment>
<name>A0AAW5PLL4_9GAMM</name>
<proteinExistence type="predicted"/>
<dbReference type="Proteomes" id="UP001320691">
    <property type="component" value="Unassembled WGS sequence"/>
</dbReference>
<evidence type="ECO:0000313" key="1">
    <source>
        <dbReference type="EMBL" id="MCS4281582.1"/>
    </source>
</evidence>
<dbReference type="AlphaFoldDB" id="A0AAW5PLL4"/>
<dbReference type="InterPro" id="IPR046905">
    <property type="entry name" value="ABC-3C_MC1"/>
</dbReference>
<accession>A0AAW5PLL4</accession>
<sequence length="195" mass="21401">MLDAIAAAIETRAQGRFSIESPEELFSEVSSNELNDCRIVRLRRNVPGAGARTMIVARVENHPKAIQAAMRFAANIRELLPEPEASDVYMILVIDQGTDDMAARIETDDRFCRKIVLRPGEDAYALLDRTFLAGTSSAGGTAGIADPFRVALSDLVETHPWVAGHLDAWRQLILSQEANSDIAQSLLATAREVRQ</sequence>
<dbReference type="RefSeq" id="WP_259262051.1">
    <property type="nucleotide sequence ID" value="NZ_JANUEK010000009.1"/>
</dbReference>
<organism evidence="1 2">
    <name type="scientific">Stenotrophomonas rhizophila</name>
    <dbReference type="NCBI Taxonomy" id="216778"/>
    <lineage>
        <taxon>Bacteria</taxon>
        <taxon>Pseudomonadati</taxon>
        <taxon>Pseudomonadota</taxon>
        <taxon>Gammaproteobacteria</taxon>
        <taxon>Lysobacterales</taxon>
        <taxon>Lysobacteraceae</taxon>
        <taxon>Stenotrophomonas</taxon>
    </lineage>
</organism>